<dbReference type="Proteomes" id="UP000269041">
    <property type="component" value="Unassembled WGS sequence"/>
</dbReference>
<proteinExistence type="predicted"/>
<dbReference type="InterPro" id="IPR011009">
    <property type="entry name" value="Kinase-like_dom_sf"/>
</dbReference>
<accession>A0A427U128</accession>
<dbReference type="CDD" id="cd23767">
    <property type="entry name" value="IQCD"/>
    <property type="match status" value="1"/>
</dbReference>
<evidence type="ECO:0008006" key="3">
    <source>
        <dbReference type="Google" id="ProtNLM"/>
    </source>
</evidence>
<dbReference type="OrthoDB" id="5842010at2"/>
<sequence>MILTSRQIHQHITTKHNALQITGNDKDITLTLPVKKVYRVLVDANGKATSVIRDNPKQLFGSKCKTSIANFLSRSNSARALKVLQKMDINCGQILGECNKENAVTTIQAAFRGFVARRSLTPENDFGFKKMSNENHGRTYYFDPKNKNTHLRTPDHSVKFGNAGTFKTVTHSDPSFIQLSNPSISLDAAKDENKLADELSQFSSVCQSRYVEDKTVLARNGGSEIAELRRKYNKKLPLDSFRLACEDLSAMHNSDIYMRDIKPENMVIKDGIAKHIDLDFVTTPKGGTYPFEQVCGTPYMVTRGLIKERESGDKERIKGALKSGDQFAMLQTIMYATGGSQVSYQVRKHDGVAKMGITITNAHRQWVTDSVLPNHRADVLRFLANPTASPLSAPLHFLLKWDN</sequence>
<name>A0A427U128_9VIBR</name>
<organism evidence="1 2">
    <name type="scientific">Vibrio pectenicida</name>
    <dbReference type="NCBI Taxonomy" id="62763"/>
    <lineage>
        <taxon>Bacteria</taxon>
        <taxon>Pseudomonadati</taxon>
        <taxon>Pseudomonadota</taxon>
        <taxon>Gammaproteobacteria</taxon>
        <taxon>Vibrionales</taxon>
        <taxon>Vibrionaceae</taxon>
        <taxon>Vibrio</taxon>
    </lineage>
</organism>
<dbReference type="RefSeq" id="WP_125322444.1">
    <property type="nucleotide sequence ID" value="NZ_AP024890.1"/>
</dbReference>
<dbReference type="SUPFAM" id="SSF56112">
    <property type="entry name" value="Protein kinase-like (PK-like)"/>
    <property type="match status" value="1"/>
</dbReference>
<dbReference type="Gene3D" id="1.10.510.10">
    <property type="entry name" value="Transferase(Phosphotransferase) domain 1"/>
    <property type="match status" value="1"/>
</dbReference>
<dbReference type="Pfam" id="PF00612">
    <property type="entry name" value="IQ"/>
    <property type="match status" value="1"/>
</dbReference>
<evidence type="ECO:0000313" key="1">
    <source>
        <dbReference type="EMBL" id="RSD30359.1"/>
    </source>
</evidence>
<protein>
    <recommendedName>
        <fullName evidence="3">Protein kinase domain-containing protein</fullName>
    </recommendedName>
</protein>
<dbReference type="SMART" id="SM00015">
    <property type="entry name" value="IQ"/>
    <property type="match status" value="1"/>
</dbReference>
<dbReference type="AlphaFoldDB" id="A0A427U128"/>
<evidence type="ECO:0000313" key="2">
    <source>
        <dbReference type="Proteomes" id="UP000269041"/>
    </source>
</evidence>
<reference evidence="1 2" key="1">
    <citation type="submission" date="2018-12" db="EMBL/GenBank/DDBJ databases">
        <title>Genomic taxonomy of the Vibrionaceae family.</title>
        <authorList>
            <person name="Gomez-Gil B."/>
            <person name="Enciso-Ibarra K."/>
        </authorList>
    </citation>
    <scope>NUCLEOTIDE SEQUENCE [LARGE SCALE GENOMIC DNA]</scope>
    <source>
        <strain evidence="1 2">CAIM 594</strain>
    </source>
</reference>
<dbReference type="EMBL" id="RSFA01000071">
    <property type="protein sequence ID" value="RSD30359.1"/>
    <property type="molecule type" value="Genomic_DNA"/>
</dbReference>
<dbReference type="InterPro" id="IPR000048">
    <property type="entry name" value="IQ_motif_EF-hand-BS"/>
</dbReference>
<gene>
    <name evidence="1" type="ORF">EJA03_14460</name>
</gene>
<dbReference type="PROSITE" id="PS50096">
    <property type="entry name" value="IQ"/>
    <property type="match status" value="1"/>
</dbReference>
<keyword evidence="2" id="KW-1185">Reference proteome</keyword>
<comment type="caution">
    <text evidence="1">The sequence shown here is derived from an EMBL/GenBank/DDBJ whole genome shotgun (WGS) entry which is preliminary data.</text>
</comment>